<comment type="caution">
    <text evidence="2">The sequence shown here is derived from an EMBL/GenBank/DDBJ whole genome shotgun (WGS) entry which is preliminary data.</text>
</comment>
<proteinExistence type="predicted"/>
<evidence type="ECO:0000313" key="3">
    <source>
        <dbReference type="Proteomes" id="UP000004069"/>
    </source>
</evidence>
<dbReference type="Proteomes" id="UP000004069">
    <property type="component" value="Unassembled WGS sequence"/>
</dbReference>
<dbReference type="AlphaFoldDB" id="D4YUU9"/>
<evidence type="ECO:0000313" key="2">
    <source>
        <dbReference type="EMBL" id="EFG55000.1"/>
    </source>
</evidence>
<gene>
    <name evidence="2" type="ORF">HMPREF0493_1310</name>
</gene>
<evidence type="ECO:0000259" key="1">
    <source>
        <dbReference type="Pfam" id="PF07872"/>
    </source>
</evidence>
<sequence>MIIRLYIRKEFLNMATESLSQSVQFTFKNEDKYGKNGKNRVFANIKRNAEAEAMLSVGEALSALQGDELGSTILIDKKAVRK</sequence>
<dbReference type="Pfam" id="PF07872">
    <property type="entry name" value="DUF1659"/>
    <property type="match status" value="1"/>
</dbReference>
<organism evidence="2 3">
    <name type="scientific">Lactobacillus amylolyticus DSM 11664</name>
    <dbReference type="NCBI Taxonomy" id="585524"/>
    <lineage>
        <taxon>Bacteria</taxon>
        <taxon>Bacillati</taxon>
        <taxon>Bacillota</taxon>
        <taxon>Bacilli</taxon>
        <taxon>Lactobacillales</taxon>
        <taxon>Lactobacillaceae</taxon>
        <taxon>Lactobacillus</taxon>
    </lineage>
</organism>
<reference evidence="2 3" key="1">
    <citation type="submission" date="2010-04" db="EMBL/GenBank/DDBJ databases">
        <authorList>
            <person name="Muzny D."/>
            <person name="Qin X."/>
            <person name="Deng J."/>
            <person name="Jiang H."/>
            <person name="Liu Y."/>
            <person name="Qu J."/>
            <person name="Song X.-Z."/>
            <person name="Zhang L."/>
            <person name="Thornton R."/>
            <person name="Coyle M."/>
            <person name="Francisco L."/>
            <person name="Jackson L."/>
            <person name="Javaid M."/>
            <person name="Korchina V."/>
            <person name="Kovar C."/>
            <person name="Mata R."/>
            <person name="Mathew T."/>
            <person name="Ngo R."/>
            <person name="Nguyen L."/>
            <person name="Nguyen N."/>
            <person name="Okwuonu G."/>
            <person name="Ongeri F."/>
            <person name="Pham C."/>
            <person name="Simmons D."/>
            <person name="Wilczek-Boney K."/>
            <person name="Hale W."/>
            <person name="Jakkamsetti A."/>
            <person name="Pham P."/>
            <person name="Ruth R."/>
            <person name="San Lucas F."/>
            <person name="Warren J."/>
            <person name="Zhang J."/>
            <person name="Zhao Z."/>
            <person name="Zhou C."/>
            <person name="Zhu D."/>
            <person name="Lee S."/>
            <person name="Bess C."/>
            <person name="Blankenburg K."/>
            <person name="Forbes L."/>
            <person name="Fu Q."/>
            <person name="Gubbala S."/>
            <person name="Hirani K."/>
            <person name="Jayaseelan J.C."/>
            <person name="Lara F."/>
            <person name="Munidasa M."/>
            <person name="Palculict T."/>
            <person name="Patil S."/>
            <person name="Pu L.-L."/>
            <person name="Saada N."/>
            <person name="Tang L."/>
            <person name="Weissenberger G."/>
            <person name="Zhu Y."/>
            <person name="Hemphill L."/>
            <person name="Shang Y."/>
            <person name="Youmans B."/>
            <person name="Ayvaz T."/>
            <person name="Ross M."/>
            <person name="Santibanez J."/>
            <person name="Aqrawi P."/>
            <person name="Gross S."/>
            <person name="Joshi V."/>
            <person name="Fowler G."/>
            <person name="Nazareth L."/>
            <person name="Reid J."/>
            <person name="Worley K."/>
            <person name="Petrosino J."/>
            <person name="Highlander S."/>
            <person name="Gibbs R."/>
        </authorList>
    </citation>
    <scope>NUCLEOTIDE SEQUENCE [LARGE SCALE GENOMIC DNA]</scope>
    <source>
        <strain evidence="2 3">DSM 11664</strain>
    </source>
</reference>
<dbReference type="EMBL" id="ADNY01000055">
    <property type="protein sequence ID" value="EFG55000.1"/>
    <property type="molecule type" value="Genomic_DNA"/>
</dbReference>
<keyword evidence="3" id="KW-1185">Reference proteome</keyword>
<feature type="domain" description="DUF1659" evidence="1">
    <location>
        <begin position="16"/>
        <end position="79"/>
    </location>
</feature>
<name>D4YUU9_9LACO</name>
<dbReference type="InterPro" id="IPR012454">
    <property type="entry name" value="DUF1659"/>
</dbReference>
<accession>D4YUU9</accession>
<protein>
    <recommendedName>
        <fullName evidence="1">DUF1659 domain-containing protein</fullName>
    </recommendedName>
</protein>